<name>A0A1S3K0Y8_LINAN</name>
<dbReference type="FunCoup" id="A0A1S3K0Y8">
    <property type="interactions" value="186"/>
</dbReference>
<evidence type="ECO:0000256" key="5">
    <source>
        <dbReference type="SAM" id="MobiDB-lite"/>
    </source>
</evidence>
<evidence type="ECO:0000256" key="4">
    <source>
        <dbReference type="ARBA" id="ARBA00023136"/>
    </source>
</evidence>
<evidence type="ECO:0000313" key="8">
    <source>
        <dbReference type="Proteomes" id="UP000085678"/>
    </source>
</evidence>
<feature type="transmembrane region" description="Helical" evidence="6">
    <location>
        <begin position="181"/>
        <end position="206"/>
    </location>
</feature>
<feature type="transmembrane region" description="Helical" evidence="6">
    <location>
        <begin position="316"/>
        <end position="340"/>
    </location>
</feature>
<feature type="region of interest" description="Disordered" evidence="5">
    <location>
        <begin position="1"/>
        <end position="63"/>
    </location>
</feature>
<evidence type="ECO:0000256" key="1">
    <source>
        <dbReference type="ARBA" id="ARBA00004141"/>
    </source>
</evidence>
<dbReference type="PANTHER" id="PTHR22950">
    <property type="entry name" value="AMINO ACID TRANSPORTER"/>
    <property type="match status" value="1"/>
</dbReference>
<sequence>MASKTSDPLLSTQPLESSLHTIPGSYSNAPGMMYGSHGNDPDDPSMGGASINGSKHSEEQDIEDKDEIQRERLLSTLSSGSLDEGLLNSNMSSLMNLLKGNIGTGILAMPLAVKNAGLLVGTLGVLILGAIAVHCMHQLVMCAHDFGHRYNKHRLSYGEVVELSFEKGPRSLQRFSKASRIAVNVFLNITQLGFCCVYIVFIAANIKQVVDVYVTGDLPLRVYEVFVFIVLVLFVFVKHLKWLSYFAMLANLLTAVGLIIVLQYTLRNLQPVTAFPLFADFASLPLFFGTAIYAFEGISLVLPIENKMRTPDAFSGWAGVLNLGMVIVVALYTAIGFYGYLCFGDDAQGSITLNIPNDNWLYLSVKLMFSLALIITYGLQFYVPILIVWPLIKKHTQRFSFIQKYGEGMFRIFLVIFTLAMAELIPHLGLFISLVGALSSSALALIFPPIMHTLTFWPDRLGVCKWHLFKNILICALGLLGFATGTYVSLSQIIYCFQNPSAPVCEGS</sequence>
<reference evidence="9" key="1">
    <citation type="submission" date="2025-08" db="UniProtKB">
        <authorList>
            <consortium name="RefSeq"/>
        </authorList>
    </citation>
    <scope>IDENTIFICATION</scope>
    <source>
        <tissue evidence="9">Gonads</tissue>
    </source>
</reference>
<proteinExistence type="predicted"/>
<keyword evidence="4 6" id="KW-0472">Membrane</keyword>
<gene>
    <name evidence="9" type="primary">LOC106177892</name>
</gene>
<protein>
    <submittedName>
        <fullName evidence="9">Proton-coupled amino acid transporter 2</fullName>
    </submittedName>
</protein>
<feature type="compositionally biased region" description="Polar residues" evidence="5">
    <location>
        <begin position="1"/>
        <end position="28"/>
    </location>
</feature>
<feature type="transmembrane region" description="Helical" evidence="6">
    <location>
        <begin position="472"/>
        <end position="495"/>
    </location>
</feature>
<dbReference type="Pfam" id="PF01490">
    <property type="entry name" value="Aa_trans"/>
    <property type="match status" value="1"/>
</dbReference>
<feature type="transmembrane region" description="Helical" evidence="6">
    <location>
        <begin position="408"/>
        <end position="425"/>
    </location>
</feature>
<organism evidence="8 9">
    <name type="scientific">Lingula anatina</name>
    <name type="common">Brachiopod</name>
    <name type="synonym">Lingula unguis</name>
    <dbReference type="NCBI Taxonomy" id="7574"/>
    <lineage>
        <taxon>Eukaryota</taxon>
        <taxon>Metazoa</taxon>
        <taxon>Spiralia</taxon>
        <taxon>Lophotrochozoa</taxon>
        <taxon>Brachiopoda</taxon>
        <taxon>Linguliformea</taxon>
        <taxon>Lingulata</taxon>
        <taxon>Lingulida</taxon>
        <taxon>Linguloidea</taxon>
        <taxon>Lingulidae</taxon>
        <taxon>Lingula</taxon>
    </lineage>
</organism>
<feature type="transmembrane region" description="Helical" evidence="6">
    <location>
        <begin position="286"/>
        <end position="304"/>
    </location>
</feature>
<keyword evidence="3 6" id="KW-1133">Transmembrane helix</keyword>
<feature type="transmembrane region" description="Helical" evidence="6">
    <location>
        <begin position="119"/>
        <end position="140"/>
    </location>
</feature>
<dbReference type="KEGG" id="lak:106177892"/>
<comment type="subcellular location">
    <subcellularLocation>
        <location evidence="1">Membrane</location>
        <topology evidence="1">Multi-pass membrane protein</topology>
    </subcellularLocation>
</comment>
<feature type="transmembrane region" description="Helical" evidence="6">
    <location>
        <begin position="360"/>
        <end position="387"/>
    </location>
</feature>
<dbReference type="RefSeq" id="XP_013416290.1">
    <property type="nucleotide sequence ID" value="XM_013560836.1"/>
</dbReference>
<evidence type="ECO:0000259" key="7">
    <source>
        <dbReference type="Pfam" id="PF01490"/>
    </source>
</evidence>
<dbReference type="InterPro" id="IPR013057">
    <property type="entry name" value="AA_transpt_TM"/>
</dbReference>
<dbReference type="PANTHER" id="PTHR22950:SF349">
    <property type="entry name" value="AMINO ACID TRANSPORTER TRANSMEMBRANE DOMAIN-CONTAINING PROTEIN"/>
    <property type="match status" value="1"/>
</dbReference>
<dbReference type="InParanoid" id="A0A1S3K0Y8"/>
<feature type="domain" description="Amino acid transporter transmembrane" evidence="7">
    <location>
        <begin position="89"/>
        <end position="490"/>
    </location>
</feature>
<evidence type="ECO:0000256" key="6">
    <source>
        <dbReference type="SAM" id="Phobius"/>
    </source>
</evidence>
<dbReference type="AlphaFoldDB" id="A0A1S3K0Y8"/>
<feature type="transmembrane region" description="Helical" evidence="6">
    <location>
        <begin position="244"/>
        <end position="266"/>
    </location>
</feature>
<accession>A0A1S3K0Y8</accession>
<keyword evidence="2 6" id="KW-0812">Transmembrane</keyword>
<evidence type="ECO:0000256" key="3">
    <source>
        <dbReference type="ARBA" id="ARBA00022989"/>
    </source>
</evidence>
<feature type="transmembrane region" description="Helical" evidence="6">
    <location>
        <begin position="431"/>
        <end position="451"/>
    </location>
</feature>
<dbReference type="GO" id="GO:0005774">
    <property type="term" value="C:vacuolar membrane"/>
    <property type="evidence" value="ECO:0007669"/>
    <property type="project" value="TreeGrafter"/>
</dbReference>
<dbReference type="STRING" id="7574.A0A1S3K0Y8"/>
<dbReference type="GeneID" id="106177892"/>
<feature type="transmembrane region" description="Helical" evidence="6">
    <location>
        <begin position="218"/>
        <end position="237"/>
    </location>
</feature>
<evidence type="ECO:0000256" key="2">
    <source>
        <dbReference type="ARBA" id="ARBA00022692"/>
    </source>
</evidence>
<dbReference type="Proteomes" id="UP000085678">
    <property type="component" value="Unplaced"/>
</dbReference>
<dbReference type="OrthoDB" id="1684102at2759"/>
<keyword evidence="8" id="KW-1185">Reference proteome</keyword>
<dbReference type="GO" id="GO:0015179">
    <property type="term" value="F:L-amino acid transmembrane transporter activity"/>
    <property type="evidence" value="ECO:0007669"/>
    <property type="project" value="TreeGrafter"/>
</dbReference>
<dbReference type="OMA" id="QEFDNEP"/>
<evidence type="ECO:0000313" key="9">
    <source>
        <dbReference type="RefSeq" id="XP_013416290.1"/>
    </source>
</evidence>